<keyword evidence="2" id="KW-0255">Endonuclease</keyword>
<dbReference type="OrthoDB" id="459822at2"/>
<dbReference type="PANTHER" id="PTHR35400:SF1">
    <property type="entry name" value="SLR1083 PROTEIN"/>
    <property type="match status" value="1"/>
</dbReference>
<dbReference type="GO" id="GO:0004519">
    <property type="term" value="F:endonuclease activity"/>
    <property type="evidence" value="ECO:0007669"/>
    <property type="project" value="UniProtKB-KW"/>
</dbReference>
<feature type="domain" description="Putative restriction endonuclease" evidence="1">
    <location>
        <begin position="21"/>
        <end position="196"/>
    </location>
</feature>
<dbReference type="PANTHER" id="PTHR35400">
    <property type="entry name" value="SLR1083 PROTEIN"/>
    <property type="match status" value="1"/>
</dbReference>
<evidence type="ECO:0000313" key="3">
    <source>
        <dbReference type="Proteomes" id="UP000238634"/>
    </source>
</evidence>
<reference evidence="2 3" key="1">
    <citation type="submission" date="2018-02" db="EMBL/GenBank/DDBJ databases">
        <authorList>
            <person name="Cohen D.B."/>
            <person name="Kent A.D."/>
        </authorList>
    </citation>
    <scope>NUCLEOTIDE SEQUENCE [LARGE SCALE GENOMIC DNA]</scope>
    <source>
        <strain evidence="2 3">ULC007</strain>
    </source>
</reference>
<name>A0A2T1DFL5_9CYAN</name>
<gene>
    <name evidence="2" type="ORF">C7B65_12135</name>
</gene>
<dbReference type="InterPro" id="IPR012296">
    <property type="entry name" value="Nuclease_put_TT1808"/>
</dbReference>
<protein>
    <submittedName>
        <fullName evidence="2">Uma2 family endonuclease</fullName>
    </submittedName>
</protein>
<organism evidence="2 3">
    <name type="scientific">Phormidesmis priestleyi ULC007</name>
    <dbReference type="NCBI Taxonomy" id="1920490"/>
    <lineage>
        <taxon>Bacteria</taxon>
        <taxon>Bacillati</taxon>
        <taxon>Cyanobacteriota</taxon>
        <taxon>Cyanophyceae</taxon>
        <taxon>Leptolyngbyales</taxon>
        <taxon>Leptolyngbyaceae</taxon>
        <taxon>Phormidesmis</taxon>
    </lineage>
</organism>
<reference evidence="2 3" key="2">
    <citation type="submission" date="2018-03" db="EMBL/GenBank/DDBJ databases">
        <title>The ancient ancestry and fast evolution of plastids.</title>
        <authorList>
            <person name="Moore K.R."/>
            <person name="Magnabosco C."/>
            <person name="Momper L."/>
            <person name="Gold D.A."/>
            <person name="Bosak T."/>
            <person name="Fournier G.P."/>
        </authorList>
    </citation>
    <scope>NUCLEOTIDE SEQUENCE [LARGE SCALE GENOMIC DNA]</scope>
    <source>
        <strain evidence="2 3">ULC007</strain>
    </source>
</reference>
<sequence>MNQIASTIPTIETDTWIKASWETFAALADDPVYEKGRFYYDRGHLRIEMAALGSAHGQDNTVISNVVAIFAALRNFRTKGLTNASFWKTGVRGCQPDIAFYVGTNFGRLPHNNSPVNIDEFGAPNLVIEIGASSFKDDLGDKRLLYEQLGVQEYWVVKVETSEVFAFEVNQGYSGRIQESLVLPRLKISLVEEALQRSRTEDDGTINRWLLQTFADPS</sequence>
<dbReference type="AlphaFoldDB" id="A0A2T1DFL5"/>
<evidence type="ECO:0000259" key="1">
    <source>
        <dbReference type="Pfam" id="PF05685"/>
    </source>
</evidence>
<dbReference type="Gene3D" id="3.90.1570.10">
    <property type="entry name" value="tt1808, chain A"/>
    <property type="match status" value="1"/>
</dbReference>
<dbReference type="STRING" id="1920490.GCA_001895925_04530"/>
<dbReference type="Pfam" id="PF05685">
    <property type="entry name" value="Uma2"/>
    <property type="match status" value="1"/>
</dbReference>
<dbReference type="CDD" id="cd06260">
    <property type="entry name" value="DUF820-like"/>
    <property type="match status" value="1"/>
</dbReference>
<keyword evidence="2" id="KW-0540">Nuclease</keyword>
<proteinExistence type="predicted"/>
<evidence type="ECO:0000313" key="2">
    <source>
        <dbReference type="EMBL" id="PSB19310.1"/>
    </source>
</evidence>
<dbReference type="SUPFAM" id="SSF52980">
    <property type="entry name" value="Restriction endonuclease-like"/>
    <property type="match status" value="1"/>
</dbReference>
<comment type="caution">
    <text evidence="2">The sequence shown here is derived from an EMBL/GenBank/DDBJ whole genome shotgun (WGS) entry which is preliminary data.</text>
</comment>
<dbReference type="RefSeq" id="WP_073071397.1">
    <property type="nucleotide sequence ID" value="NZ_MPPI01000011.1"/>
</dbReference>
<dbReference type="Proteomes" id="UP000238634">
    <property type="component" value="Unassembled WGS sequence"/>
</dbReference>
<dbReference type="InterPro" id="IPR008538">
    <property type="entry name" value="Uma2"/>
</dbReference>
<keyword evidence="3" id="KW-1185">Reference proteome</keyword>
<dbReference type="InterPro" id="IPR011335">
    <property type="entry name" value="Restrct_endonuc-II-like"/>
</dbReference>
<accession>A0A2T1DFL5</accession>
<dbReference type="EMBL" id="PVWG01000011">
    <property type="protein sequence ID" value="PSB19310.1"/>
    <property type="molecule type" value="Genomic_DNA"/>
</dbReference>
<keyword evidence="2" id="KW-0378">Hydrolase</keyword>